<evidence type="ECO:0000313" key="6">
    <source>
        <dbReference type="Proteomes" id="UP000006251"/>
    </source>
</evidence>
<dbReference type="PANTHER" id="PTHR45138:SF9">
    <property type="entry name" value="DIGUANYLATE CYCLASE DGCM-RELATED"/>
    <property type="match status" value="1"/>
</dbReference>
<dbReference type="PANTHER" id="PTHR45138">
    <property type="entry name" value="REGULATORY COMPONENTS OF SENSORY TRANSDUCTION SYSTEM"/>
    <property type="match status" value="1"/>
</dbReference>
<evidence type="ECO:0000256" key="3">
    <source>
        <dbReference type="SAM" id="Phobius"/>
    </source>
</evidence>
<dbReference type="NCBIfam" id="TIGR00254">
    <property type="entry name" value="GGDEF"/>
    <property type="match status" value="1"/>
</dbReference>
<comment type="catalytic activity">
    <reaction evidence="2">
        <text>2 GTP = 3',3'-c-di-GMP + 2 diphosphate</text>
        <dbReference type="Rhea" id="RHEA:24898"/>
        <dbReference type="ChEBI" id="CHEBI:33019"/>
        <dbReference type="ChEBI" id="CHEBI:37565"/>
        <dbReference type="ChEBI" id="CHEBI:58805"/>
        <dbReference type="EC" id="2.7.7.65"/>
    </reaction>
</comment>
<dbReference type="InterPro" id="IPR000160">
    <property type="entry name" value="GGDEF_dom"/>
</dbReference>
<dbReference type="SMART" id="SM00267">
    <property type="entry name" value="GGDEF"/>
    <property type="match status" value="1"/>
</dbReference>
<dbReference type="Pfam" id="PF00990">
    <property type="entry name" value="GGDEF"/>
    <property type="match status" value="1"/>
</dbReference>
<dbReference type="Gene3D" id="1.25.40.10">
    <property type="entry name" value="Tetratricopeptide repeat domain"/>
    <property type="match status" value="1"/>
</dbReference>
<gene>
    <name evidence="5" type="ORF">GPAL_1362</name>
</gene>
<keyword evidence="6" id="KW-1185">Reference proteome</keyword>
<dbReference type="Proteomes" id="UP000006251">
    <property type="component" value="Unassembled WGS sequence"/>
</dbReference>
<dbReference type="STRING" id="1121922.GCA_000428905_00673"/>
<dbReference type="GO" id="GO:0052621">
    <property type="term" value="F:diguanylate cyclase activity"/>
    <property type="evidence" value="ECO:0007669"/>
    <property type="project" value="UniProtKB-EC"/>
</dbReference>
<name>K6ZY39_9ALTE</name>
<accession>K6ZY39</accession>
<dbReference type="RefSeq" id="WP_006010263.1">
    <property type="nucleotide sequence ID" value="NZ_BAEQ01000023.1"/>
</dbReference>
<dbReference type="SUPFAM" id="SSF55073">
    <property type="entry name" value="Nucleotide cyclase"/>
    <property type="match status" value="1"/>
</dbReference>
<evidence type="ECO:0000259" key="4">
    <source>
        <dbReference type="PROSITE" id="PS50887"/>
    </source>
</evidence>
<feature type="domain" description="GGDEF" evidence="4">
    <location>
        <begin position="464"/>
        <end position="589"/>
    </location>
</feature>
<dbReference type="CDD" id="cd01949">
    <property type="entry name" value="GGDEF"/>
    <property type="match status" value="1"/>
</dbReference>
<dbReference type="InterPro" id="IPR029787">
    <property type="entry name" value="Nucleotide_cyclase"/>
</dbReference>
<evidence type="ECO:0000313" key="5">
    <source>
        <dbReference type="EMBL" id="GAC28235.1"/>
    </source>
</evidence>
<reference evidence="6" key="1">
    <citation type="journal article" date="2014" name="Environ. Microbiol.">
        <title>Comparative genomics of the marine bacterial genus Glaciecola reveals the high degree of genomic diversity and genomic characteristic for cold adaptation.</title>
        <authorList>
            <person name="Qin Q.L."/>
            <person name="Xie B.B."/>
            <person name="Yu Y."/>
            <person name="Shu Y.L."/>
            <person name="Rong J.C."/>
            <person name="Zhang Y.J."/>
            <person name="Zhao D.L."/>
            <person name="Chen X.L."/>
            <person name="Zhang X.Y."/>
            <person name="Chen B."/>
            <person name="Zhou B.C."/>
            <person name="Zhang Y.Z."/>
        </authorList>
    </citation>
    <scope>NUCLEOTIDE SEQUENCE [LARGE SCALE GENOMIC DNA]</scope>
    <source>
        <strain evidence="6">ACAM 615</strain>
    </source>
</reference>
<protein>
    <recommendedName>
        <fullName evidence="1">diguanylate cyclase</fullName>
        <ecNumber evidence="1">2.7.7.65</ecNumber>
    </recommendedName>
</protein>
<dbReference type="PROSITE" id="PS50887">
    <property type="entry name" value="GGDEF"/>
    <property type="match status" value="1"/>
</dbReference>
<dbReference type="OrthoDB" id="6375994at2"/>
<proteinExistence type="predicted"/>
<keyword evidence="3" id="KW-1133">Transmembrane helix</keyword>
<dbReference type="AlphaFoldDB" id="K6ZY39"/>
<feature type="transmembrane region" description="Helical" evidence="3">
    <location>
        <begin position="409"/>
        <end position="428"/>
    </location>
</feature>
<dbReference type="EC" id="2.7.7.65" evidence="1"/>
<dbReference type="Gene3D" id="3.30.70.270">
    <property type="match status" value="1"/>
</dbReference>
<keyword evidence="3" id="KW-0812">Transmembrane</keyword>
<dbReference type="EMBL" id="BAEQ01000023">
    <property type="protein sequence ID" value="GAC28235.1"/>
    <property type="molecule type" value="Genomic_DNA"/>
</dbReference>
<dbReference type="InterPro" id="IPR050469">
    <property type="entry name" value="Diguanylate_Cyclase"/>
</dbReference>
<sequence>MFIVVTSYFFALDTNAQETDQVDQFIKDVKVKTYDCPSGDMIPQLEEYLANTDISKSQRFQLQLEKTQWQICNGNYSEAEMTVDAIIANPIAEQLKEYYAFAVYQKGFLFDVKEDNRRCDFYRQAKELSLGKFDDISLSSELGLMTYCEAGINEGQKLKRLFNILEFYSLRGEASTVAHIHNNIGLLYGRIGQHVLAAEQYQKTYEIGFSHYQGTNKYATLISAFTSLLASDQYAEAELVINELDNARSELDVPLMHAWYYYAKARFYHRLNRFDELAQTVIDWEPHLVTMQNTIYSSMYHWFEIEVCVDQRQIECIQRFVLEEESGGPKALSFLGRNVDYLTLRAKAYLELGELEKSREYWSAFSTELRAKLASNQSSGKVLGVANMYNEIGVLENTLKREQRNRDRITVGSIIVFMLATLLVVIMWRKKLAEASSYDSVTTLLKSRAAISKITKVVAPSENKTNALALFDLANFKEVNRLLGSSNADDAIQKIAQTFKSITRGSDILGRFAPEQFILCLPDIEEEGAKALFERIRLALENTNLGDHKGIKIKIRSNMSIYITSSTLDDLDEVLDDMMLSLSMKSEKA</sequence>
<organism evidence="5 6">
    <name type="scientific">Brumicola pallidula DSM 14239 = ACAM 615</name>
    <dbReference type="NCBI Taxonomy" id="1121922"/>
    <lineage>
        <taxon>Bacteria</taxon>
        <taxon>Pseudomonadati</taxon>
        <taxon>Pseudomonadota</taxon>
        <taxon>Gammaproteobacteria</taxon>
        <taxon>Alteromonadales</taxon>
        <taxon>Alteromonadaceae</taxon>
        <taxon>Brumicola</taxon>
    </lineage>
</organism>
<keyword evidence="3" id="KW-0472">Membrane</keyword>
<dbReference type="InterPro" id="IPR011990">
    <property type="entry name" value="TPR-like_helical_dom_sf"/>
</dbReference>
<evidence type="ECO:0000256" key="1">
    <source>
        <dbReference type="ARBA" id="ARBA00012528"/>
    </source>
</evidence>
<evidence type="ECO:0000256" key="2">
    <source>
        <dbReference type="ARBA" id="ARBA00034247"/>
    </source>
</evidence>
<dbReference type="SUPFAM" id="SSF48452">
    <property type="entry name" value="TPR-like"/>
    <property type="match status" value="1"/>
</dbReference>
<dbReference type="InterPro" id="IPR043128">
    <property type="entry name" value="Rev_trsase/Diguanyl_cyclase"/>
</dbReference>
<comment type="caution">
    <text evidence="5">The sequence shown here is derived from an EMBL/GenBank/DDBJ whole genome shotgun (WGS) entry which is preliminary data.</text>
</comment>